<dbReference type="PANTHER" id="PTHR34047">
    <property type="entry name" value="NUCLEAR INTRON MATURASE 1, MITOCHONDRIAL-RELATED"/>
    <property type="match status" value="1"/>
</dbReference>
<accession>A0A137YZJ0</accession>
<evidence type="ECO:0000256" key="1">
    <source>
        <dbReference type="ARBA" id="ARBA00012493"/>
    </source>
</evidence>
<keyword evidence="7" id="KW-0051">Antiviral defense</keyword>
<evidence type="ECO:0000256" key="8">
    <source>
        <dbReference type="ARBA" id="ARBA00034120"/>
    </source>
</evidence>
<evidence type="ECO:0000256" key="3">
    <source>
        <dbReference type="ARBA" id="ARBA00022695"/>
    </source>
</evidence>
<comment type="caution">
    <text evidence="11">The sequence shown here is derived from an EMBL/GenBank/DDBJ whole genome shotgun (WGS) entry which is preliminary data.</text>
</comment>
<keyword evidence="2" id="KW-0808">Transferase</keyword>
<dbReference type="EMBL" id="LSRE01000044">
    <property type="protein sequence ID" value="KXO91341.1"/>
    <property type="molecule type" value="Genomic_DNA"/>
</dbReference>
<keyword evidence="12" id="KW-1185">Reference proteome</keyword>
<dbReference type="InterPro" id="IPR051083">
    <property type="entry name" value="GrpII_Intron_Splice-Mob/Def"/>
</dbReference>
<feature type="domain" description="Reverse transcriptase" evidence="10">
    <location>
        <begin position="128"/>
        <end position="357"/>
    </location>
</feature>
<evidence type="ECO:0000256" key="2">
    <source>
        <dbReference type="ARBA" id="ARBA00022679"/>
    </source>
</evidence>
<dbReference type="RefSeq" id="WP_068746660.1">
    <property type="nucleotide sequence ID" value="NZ_LSRE01000044.1"/>
</dbReference>
<organism evidence="11 12">
    <name type="scientific">Tsukamurella pseudospumae</name>
    <dbReference type="NCBI Taxonomy" id="239498"/>
    <lineage>
        <taxon>Bacteria</taxon>
        <taxon>Bacillati</taxon>
        <taxon>Actinomycetota</taxon>
        <taxon>Actinomycetes</taxon>
        <taxon>Mycobacteriales</taxon>
        <taxon>Tsukamurellaceae</taxon>
        <taxon>Tsukamurella</taxon>
    </lineage>
</organism>
<gene>
    <name evidence="11" type="ORF">AXK61_07265</name>
</gene>
<reference evidence="11 12" key="1">
    <citation type="submission" date="2016-02" db="EMBL/GenBank/DDBJ databases">
        <authorList>
            <person name="Teng J.L."/>
            <person name="Tang Y."/>
            <person name="Huang Y."/>
            <person name="Guo F."/>
            <person name="Wei W."/>
            <person name="Chen J.H."/>
            <person name="Wong S.Y."/>
            <person name="Lau S.K."/>
            <person name="Woo P.C."/>
        </authorList>
    </citation>
    <scope>NUCLEOTIDE SEQUENCE [LARGE SCALE GENOMIC DNA]</scope>
    <source>
        <strain evidence="11 12">JCM 13375</strain>
    </source>
</reference>
<proteinExistence type="inferred from homology"/>
<comment type="similarity">
    <text evidence="8">Belongs to the bacterial reverse transcriptase family.</text>
</comment>
<dbReference type="PROSITE" id="PS50878">
    <property type="entry name" value="RT_POL"/>
    <property type="match status" value="1"/>
</dbReference>
<evidence type="ECO:0000256" key="4">
    <source>
        <dbReference type="ARBA" id="ARBA00022723"/>
    </source>
</evidence>
<dbReference type="SUPFAM" id="SSF56672">
    <property type="entry name" value="DNA/RNA polymerases"/>
    <property type="match status" value="1"/>
</dbReference>
<keyword evidence="5" id="KW-0460">Magnesium</keyword>
<evidence type="ECO:0000256" key="6">
    <source>
        <dbReference type="ARBA" id="ARBA00022918"/>
    </source>
</evidence>
<evidence type="ECO:0000256" key="9">
    <source>
        <dbReference type="ARBA" id="ARBA00048173"/>
    </source>
</evidence>
<evidence type="ECO:0000256" key="5">
    <source>
        <dbReference type="ARBA" id="ARBA00022842"/>
    </source>
</evidence>
<name>A0A137YZJ0_9ACTN</name>
<dbReference type="EC" id="2.7.7.49" evidence="1"/>
<dbReference type="InterPro" id="IPR043502">
    <property type="entry name" value="DNA/RNA_pol_sf"/>
</dbReference>
<dbReference type="InterPro" id="IPR000477">
    <property type="entry name" value="RT_dom"/>
</dbReference>
<protein>
    <recommendedName>
        <fullName evidence="1">RNA-directed DNA polymerase</fullName>
        <ecNumber evidence="1">2.7.7.49</ecNumber>
    </recommendedName>
</protein>
<keyword evidence="4" id="KW-0479">Metal-binding</keyword>
<evidence type="ECO:0000313" key="12">
    <source>
        <dbReference type="Proteomes" id="UP000070409"/>
    </source>
</evidence>
<evidence type="ECO:0000313" key="11">
    <source>
        <dbReference type="EMBL" id="KXO91341.1"/>
    </source>
</evidence>
<keyword evidence="6" id="KW-0695">RNA-directed DNA polymerase</keyword>
<evidence type="ECO:0000256" key="7">
    <source>
        <dbReference type="ARBA" id="ARBA00023118"/>
    </source>
</evidence>
<dbReference type="Proteomes" id="UP000070409">
    <property type="component" value="Unassembled WGS sequence"/>
</dbReference>
<dbReference type="InterPro" id="IPR000123">
    <property type="entry name" value="Reverse_transcriptase_msDNA"/>
</dbReference>
<dbReference type="Pfam" id="PF00078">
    <property type="entry name" value="RVT_1"/>
    <property type="match status" value="1"/>
</dbReference>
<dbReference type="PANTHER" id="PTHR34047:SF7">
    <property type="entry name" value="RNA-DIRECTED DNA POLYMERASE"/>
    <property type="match status" value="1"/>
</dbReference>
<dbReference type="CDD" id="cd03487">
    <property type="entry name" value="RT_Bac_retron_II"/>
    <property type="match status" value="1"/>
</dbReference>
<keyword evidence="3" id="KW-0548">Nucleotidyltransferase</keyword>
<comment type="catalytic activity">
    <reaction evidence="9">
        <text>DNA(n) + a 2'-deoxyribonucleoside 5'-triphosphate = DNA(n+1) + diphosphate</text>
        <dbReference type="Rhea" id="RHEA:22508"/>
        <dbReference type="Rhea" id="RHEA-COMP:17339"/>
        <dbReference type="Rhea" id="RHEA-COMP:17340"/>
        <dbReference type="ChEBI" id="CHEBI:33019"/>
        <dbReference type="ChEBI" id="CHEBI:61560"/>
        <dbReference type="ChEBI" id="CHEBI:173112"/>
        <dbReference type="EC" id="2.7.7.49"/>
    </reaction>
</comment>
<sequence>MTAVEVSRRLPRGTLYAIAARLEWFTASQWTGEFVAAAIGDLVSTDLAGPVARFLIAAHPDAPLRIVDDRPVRADLGALRAALDGFRTVDLLDAPGVLDVPGRALPDSAAVARMLDLTAPELEWFADHGQWLRHSAAPLRHYRVRRMDKPAGGVRVIEAPKPRLAEAQRRILRHVLDPAGAHPAARGFRPGGSVLAYATPHVGARSVVRLDLRDCFSTVTAPRVRAVFRRLGYPAPVARVLADVCTTATPGDELRDLDPWQAAVLRARHLPQGAPTSPALMNLVLHRLDARLTGLARAHGAVYTRYGDDLAFSGAPDSMLIAGIVPKIVVAEGFSVNPAKTRVMRAGTRQELAGVVVNTRAQVPRDEYDDLRALLHNAARFGAESQNREGRADFRAYVYGRIAWVGQGSERRRERLLAMAAAVRW</sequence>
<dbReference type="PRINTS" id="PR00866">
    <property type="entry name" value="RNADNAPOLMS"/>
</dbReference>
<evidence type="ECO:0000259" key="10">
    <source>
        <dbReference type="PROSITE" id="PS50878"/>
    </source>
</evidence>